<dbReference type="AlphaFoldDB" id="A0A160VBC9"/>
<name>A0A160VBC9_9ZZZZ</name>
<feature type="region of interest" description="Disordered" evidence="1">
    <location>
        <begin position="74"/>
        <end position="97"/>
    </location>
</feature>
<organism evidence="2">
    <name type="scientific">hydrothermal vent metagenome</name>
    <dbReference type="NCBI Taxonomy" id="652676"/>
    <lineage>
        <taxon>unclassified sequences</taxon>
        <taxon>metagenomes</taxon>
        <taxon>ecological metagenomes</taxon>
    </lineage>
</organism>
<protein>
    <submittedName>
        <fullName evidence="2">Uncharacterized protein</fullName>
    </submittedName>
</protein>
<reference evidence="2" key="1">
    <citation type="submission" date="2015-10" db="EMBL/GenBank/DDBJ databases">
        <authorList>
            <person name="Gilbert D.G."/>
        </authorList>
    </citation>
    <scope>NUCLEOTIDE SEQUENCE</scope>
</reference>
<accession>A0A160VBC9</accession>
<evidence type="ECO:0000256" key="1">
    <source>
        <dbReference type="SAM" id="MobiDB-lite"/>
    </source>
</evidence>
<dbReference type="EMBL" id="FAXA01000390">
    <property type="protein sequence ID" value="CUV03318.1"/>
    <property type="molecule type" value="Genomic_DNA"/>
</dbReference>
<feature type="compositionally biased region" description="Pro residues" evidence="1">
    <location>
        <begin position="80"/>
        <end position="89"/>
    </location>
</feature>
<gene>
    <name evidence="2" type="ORF">MGWOODY_Clf1961</name>
</gene>
<evidence type="ECO:0000313" key="2">
    <source>
        <dbReference type="EMBL" id="CUV03318.1"/>
    </source>
</evidence>
<proteinExistence type="predicted"/>
<sequence>MVIRHHIYKVDQRVLIRSRDGGPFMPPSEGAKGALGVIAPQLFQEWAGTFLEREPDVPPEYYVTIDNGITETISEDWLEPAPPGSPPPPEESHPWPT</sequence>